<feature type="binding site" evidence="7">
    <location>
        <position position="112"/>
    </location>
    <ligand>
        <name>Mg(2+)</name>
        <dbReference type="ChEBI" id="CHEBI:18420"/>
        <label>1</label>
        <note>catalytic</note>
    </ligand>
</feature>
<comment type="similarity">
    <text evidence="3 8">Belongs to the inositol monophosphatase superfamily.</text>
</comment>
<dbReference type="Gene3D" id="3.40.190.80">
    <property type="match status" value="1"/>
</dbReference>
<evidence type="ECO:0000256" key="1">
    <source>
        <dbReference type="ARBA" id="ARBA00001033"/>
    </source>
</evidence>
<dbReference type="InterPro" id="IPR020550">
    <property type="entry name" value="Inositol_monophosphatase_CS"/>
</dbReference>
<dbReference type="InterPro" id="IPR020583">
    <property type="entry name" value="Inositol_monoP_metal-BS"/>
</dbReference>
<gene>
    <name evidence="10" type="ORF">KILIM_083_00140</name>
</gene>
<keyword evidence="5 8" id="KW-0378">Hydrolase</keyword>
<name>K6VNP8_9MICO</name>
<sequence>MARVAGMDAAQPARPQDSAPVGGPNGSIDAPIEAPIDGPVDVGDEDLAQLASLARDLAVEAGHLIVAQRPRELRVDTKSSGTDVVTSMDAAAETLLRQRLAQVRPGDAVFGEEGGAQAGTGAITWVLDPIDGTVNYLYGIPEYALSVAAVVGDPRIDGAWWPVAGAVAHPSAGLVYSAWRGGRAYVQAVDPAHPSASPASPASPAADEPVPAGARLHVSAADSLEFALLGTGFGYLPEVRRRQAHLLLDILPRVRDIRRAGSAALDLCAVAAGRLDAYYEKGVHAWDYAAGWLLVTEAGGLVTGIADDAPGDGGVAAGGPGVHGELRALIRELGAG</sequence>
<protein>
    <recommendedName>
        <fullName evidence="8">Inositol-1-monophosphatase</fullName>
        <ecNumber evidence="8">3.1.3.25</ecNumber>
    </recommendedName>
</protein>
<dbReference type="InterPro" id="IPR000760">
    <property type="entry name" value="Inositol_monophosphatase-like"/>
</dbReference>
<feature type="binding site" evidence="7">
    <location>
        <position position="128"/>
    </location>
    <ligand>
        <name>Mg(2+)</name>
        <dbReference type="ChEBI" id="CHEBI:18420"/>
        <label>1</label>
        <note>catalytic</note>
    </ligand>
</feature>
<dbReference type="PROSITE" id="PS00630">
    <property type="entry name" value="IMP_2"/>
    <property type="match status" value="1"/>
</dbReference>
<dbReference type="PRINTS" id="PR00377">
    <property type="entry name" value="IMPHPHTASES"/>
</dbReference>
<keyword evidence="6 7" id="KW-0460">Magnesium</keyword>
<dbReference type="PANTHER" id="PTHR20854">
    <property type="entry name" value="INOSITOL MONOPHOSPHATASE"/>
    <property type="match status" value="1"/>
</dbReference>
<dbReference type="GO" id="GO:0007165">
    <property type="term" value="P:signal transduction"/>
    <property type="evidence" value="ECO:0007669"/>
    <property type="project" value="TreeGrafter"/>
</dbReference>
<organism evidence="10 11">
    <name type="scientific">Kineosphaera limosa NBRC 100340</name>
    <dbReference type="NCBI Taxonomy" id="1184609"/>
    <lineage>
        <taxon>Bacteria</taxon>
        <taxon>Bacillati</taxon>
        <taxon>Actinomycetota</taxon>
        <taxon>Actinomycetes</taxon>
        <taxon>Micrococcales</taxon>
        <taxon>Dermatophilaceae</taxon>
        <taxon>Kineosphaera</taxon>
    </lineage>
</organism>
<keyword evidence="4 7" id="KW-0479">Metal-binding</keyword>
<evidence type="ECO:0000313" key="10">
    <source>
        <dbReference type="EMBL" id="GAB97818.1"/>
    </source>
</evidence>
<dbReference type="PANTHER" id="PTHR20854:SF4">
    <property type="entry name" value="INOSITOL-1-MONOPHOSPHATASE-RELATED"/>
    <property type="match status" value="1"/>
</dbReference>
<feature type="binding site" evidence="7">
    <location>
        <position position="287"/>
    </location>
    <ligand>
        <name>Mg(2+)</name>
        <dbReference type="ChEBI" id="CHEBI:18420"/>
        <label>1</label>
        <note>catalytic</note>
    </ligand>
</feature>
<dbReference type="InterPro" id="IPR033942">
    <property type="entry name" value="IMPase"/>
</dbReference>
<dbReference type="GO" id="GO:0006020">
    <property type="term" value="P:inositol metabolic process"/>
    <property type="evidence" value="ECO:0007669"/>
    <property type="project" value="TreeGrafter"/>
</dbReference>
<evidence type="ECO:0000256" key="4">
    <source>
        <dbReference type="ARBA" id="ARBA00022723"/>
    </source>
</evidence>
<dbReference type="GO" id="GO:0046854">
    <property type="term" value="P:phosphatidylinositol phosphate biosynthetic process"/>
    <property type="evidence" value="ECO:0007669"/>
    <property type="project" value="InterPro"/>
</dbReference>
<evidence type="ECO:0000256" key="2">
    <source>
        <dbReference type="ARBA" id="ARBA00001946"/>
    </source>
</evidence>
<dbReference type="CDD" id="cd01639">
    <property type="entry name" value="IMPase"/>
    <property type="match status" value="1"/>
</dbReference>
<feature type="region of interest" description="Disordered" evidence="9">
    <location>
        <begin position="1"/>
        <end position="32"/>
    </location>
</feature>
<comment type="cofactor">
    <cofactor evidence="2 7 8">
        <name>Mg(2+)</name>
        <dbReference type="ChEBI" id="CHEBI:18420"/>
    </cofactor>
</comment>
<evidence type="ECO:0000256" key="5">
    <source>
        <dbReference type="ARBA" id="ARBA00022801"/>
    </source>
</evidence>
<dbReference type="GO" id="GO:0046872">
    <property type="term" value="F:metal ion binding"/>
    <property type="evidence" value="ECO:0007669"/>
    <property type="project" value="UniProtKB-KW"/>
</dbReference>
<evidence type="ECO:0000256" key="6">
    <source>
        <dbReference type="ARBA" id="ARBA00022842"/>
    </source>
</evidence>
<keyword evidence="11" id="KW-1185">Reference proteome</keyword>
<dbReference type="EC" id="3.1.3.25" evidence="8"/>
<evidence type="ECO:0000256" key="7">
    <source>
        <dbReference type="PIRSR" id="PIRSR600760-2"/>
    </source>
</evidence>
<dbReference type="STRING" id="1184609.KILIM_083_00140"/>
<feature type="binding site" evidence="7">
    <location>
        <position position="131"/>
    </location>
    <ligand>
        <name>Mg(2+)</name>
        <dbReference type="ChEBI" id="CHEBI:18420"/>
        <label>1</label>
        <note>catalytic</note>
    </ligand>
</feature>
<evidence type="ECO:0000313" key="11">
    <source>
        <dbReference type="Proteomes" id="UP000008366"/>
    </source>
</evidence>
<dbReference type="eggNOG" id="COG0483">
    <property type="taxonomic scope" value="Bacteria"/>
</dbReference>
<dbReference type="GO" id="GO:0008934">
    <property type="term" value="F:inositol monophosphate 1-phosphatase activity"/>
    <property type="evidence" value="ECO:0007669"/>
    <property type="project" value="InterPro"/>
</dbReference>
<dbReference type="Gene3D" id="3.30.540.10">
    <property type="entry name" value="Fructose-1,6-Bisphosphatase, subunit A, domain 1"/>
    <property type="match status" value="1"/>
</dbReference>
<evidence type="ECO:0000256" key="8">
    <source>
        <dbReference type="RuleBase" id="RU364068"/>
    </source>
</evidence>
<dbReference type="EMBL" id="BAHD01000083">
    <property type="protein sequence ID" value="GAB97818.1"/>
    <property type="molecule type" value="Genomic_DNA"/>
</dbReference>
<comment type="catalytic activity">
    <reaction evidence="1 8">
        <text>a myo-inositol phosphate + H2O = myo-inositol + phosphate</text>
        <dbReference type="Rhea" id="RHEA:24056"/>
        <dbReference type="ChEBI" id="CHEBI:15377"/>
        <dbReference type="ChEBI" id="CHEBI:17268"/>
        <dbReference type="ChEBI" id="CHEBI:43474"/>
        <dbReference type="ChEBI" id="CHEBI:84139"/>
        <dbReference type="EC" id="3.1.3.25"/>
    </reaction>
</comment>
<dbReference type="SUPFAM" id="SSF56655">
    <property type="entry name" value="Carbohydrate phosphatase"/>
    <property type="match status" value="1"/>
</dbReference>
<dbReference type="PROSITE" id="PS00629">
    <property type="entry name" value="IMP_1"/>
    <property type="match status" value="1"/>
</dbReference>
<evidence type="ECO:0000256" key="3">
    <source>
        <dbReference type="ARBA" id="ARBA00009759"/>
    </source>
</evidence>
<accession>K6VNP8</accession>
<dbReference type="Proteomes" id="UP000008366">
    <property type="component" value="Unassembled WGS sequence"/>
</dbReference>
<dbReference type="AlphaFoldDB" id="K6VNP8"/>
<evidence type="ECO:0000256" key="9">
    <source>
        <dbReference type="SAM" id="MobiDB-lite"/>
    </source>
</evidence>
<reference evidence="10 11" key="1">
    <citation type="submission" date="2012-08" db="EMBL/GenBank/DDBJ databases">
        <title>Whole genome shotgun sequence of Kineosphaera limosa NBRC 100340.</title>
        <authorList>
            <person name="Yoshida I."/>
            <person name="Isaki S."/>
            <person name="Hosoyama A."/>
            <person name="Tsuchikane K."/>
            <person name="Katsumata H."/>
            <person name="Ando Y."/>
            <person name="Ohji S."/>
            <person name="Hamada M."/>
            <person name="Tamura T."/>
            <person name="Yamazoe A."/>
            <person name="Yamazaki S."/>
            <person name="Fujita N."/>
        </authorList>
    </citation>
    <scope>NUCLEOTIDE SEQUENCE [LARGE SCALE GENOMIC DNA]</scope>
    <source>
        <strain evidence="10 11">NBRC 100340</strain>
    </source>
</reference>
<dbReference type="Pfam" id="PF00459">
    <property type="entry name" value="Inositol_P"/>
    <property type="match status" value="1"/>
</dbReference>
<comment type="caution">
    <text evidence="10">The sequence shown here is derived from an EMBL/GenBank/DDBJ whole genome shotgun (WGS) entry which is preliminary data.</text>
</comment>
<proteinExistence type="inferred from homology"/>
<feature type="binding site" evidence="7">
    <location>
        <position position="130"/>
    </location>
    <ligand>
        <name>Mg(2+)</name>
        <dbReference type="ChEBI" id="CHEBI:18420"/>
        <label>1</label>
        <note>catalytic</note>
    </ligand>
</feature>